<dbReference type="SUPFAM" id="SSF56300">
    <property type="entry name" value="Metallo-dependent phosphatases"/>
    <property type="match status" value="1"/>
</dbReference>
<evidence type="ECO:0000256" key="1">
    <source>
        <dbReference type="ARBA" id="ARBA00008950"/>
    </source>
</evidence>
<dbReference type="GO" id="GO:0016787">
    <property type="term" value="F:hydrolase activity"/>
    <property type="evidence" value="ECO:0007669"/>
    <property type="project" value="UniProtKB-UniRule"/>
</dbReference>
<dbReference type="InterPro" id="IPR029052">
    <property type="entry name" value="Metallo-depent_PP-like"/>
</dbReference>
<dbReference type="EMBL" id="APNK01000003">
    <property type="protein sequence ID" value="KEZ78752.1"/>
    <property type="molecule type" value="Genomic_DNA"/>
</dbReference>
<evidence type="ECO:0000256" key="2">
    <source>
        <dbReference type="RuleBase" id="RU362039"/>
    </source>
</evidence>
<feature type="domain" description="Calcineurin-like phosphoesterase" evidence="3">
    <location>
        <begin position="1"/>
        <end position="143"/>
    </location>
</feature>
<comment type="cofactor">
    <cofactor evidence="2">
        <name>a divalent metal cation</name>
        <dbReference type="ChEBI" id="CHEBI:60240"/>
    </cofactor>
</comment>
<comment type="similarity">
    <text evidence="1 2">Belongs to the metallophosphoesterase superfamily. YfcE family.</text>
</comment>
<evidence type="ECO:0000259" key="3">
    <source>
        <dbReference type="Pfam" id="PF12850"/>
    </source>
</evidence>
<dbReference type="Gene3D" id="3.60.21.10">
    <property type="match status" value="1"/>
</dbReference>
<gene>
    <name evidence="4" type="ORF">C41B8_04016</name>
</gene>
<dbReference type="GO" id="GO:0046872">
    <property type="term" value="F:metal ion binding"/>
    <property type="evidence" value="ECO:0007669"/>
    <property type="project" value="UniProtKB-KW"/>
</dbReference>
<evidence type="ECO:0000313" key="4">
    <source>
        <dbReference type="EMBL" id="KEZ78752.1"/>
    </source>
</evidence>
<protein>
    <recommendedName>
        <fullName evidence="2">Phosphoesterase</fullName>
        <ecNumber evidence="2">3.1.4.-</ecNumber>
    </recommendedName>
</protein>
<dbReference type="EC" id="3.1.4.-" evidence="2"/>
<keyword evidence="2" id="KW-0479">Metal-binding</keyword>
<evidence type="ECO:0000313" key="5">
    <source>
        <dbReference type="Proteomes" id="UP000028302"/>
    </source>
</evidence>
<dbReference type="OrthoDB" id="9785951at2"/>
<dbReference type="Pfam" id="PF12850">
    <property type="entry name" value="Metallophos_2"/>
    <property type="match status" value="1"/>
</dbReference>
<dbReference type="STRING" id="1304275.C41B8_04016"/>
<dbReference type="RefSeq" id="WP_037334354.1">
    <property type="nucleotide sequence ID" value="NZ_APNK01000003.1"/>
</dbReference>
<name>A0A084IPW8_SALHC</name>
<dbReference type="Proteomes" id="UP000028302">
    <property type="component" value="Unassembled WGS sequence"/>
</dbReference>
<dbReference type="AlphaFoldDB" id="A0A084IPW8"/>
<reference evidence="4 5" key="1">
    <citation type="submission" date="2013-03" db="EMBL/GenBank/DDBJ databases">
        <title>Salinisphaera hydrothermalis C41B8 Genome Sequencing.</title>
        <authorList>
            <person name="Li C."/>
            <person name="Lai Q."/>
            <person name="Shao Z."/>
        </authorList>
    </citation>
    <scope>NUCLEOTIDE SEQUENCE [LARGE SCALE GENOMIC DNA]</scope>
    <source>
        <strain evidence="4 5">C41B8</strain>
    </source>
</reference>
<dbReference type="eggNOG" id="COG0622">
    <property type="taxonomic scope" value="Bacteria"/>
</dbReference>
<keyword evidence="5" id="KW-1185">Reference proteome</keyword>
<comment type="caution">
    <text evidence="4">The sequence shown here is derived from an EMBL/GenBank/DDBJ whole genome shotgun (WGS) entry which is preliminary data.</text>
</comment>
<proteinExistence type="inferred from homology"/>
<dbReference type="InterPro" id="IPR024654">
    <property type="entry name" value="Calcineurin-like_PHP_lpxH"/>
</dbReference>
<accession>A0A084IPW8</accession>
<dbReference type="InterPro" id="IPR000979">
    <property type="entry name" value="Phosphodiesterase_MJ0936/Vps29"/>
</dbReference>
<dbReference type="NCBIfam" id="TIGR00040">
    <property type="entry name" value="yfcE"/>
    <property type="match status" value="1"/>
</dbReference>
<organism evidence="4 5">
    <name type="scientific">Salinisphaera hydrothermalis (strain C41B8)</name>
    <dbReference type="NCBI Taxonomy" id="1304275"/>
    <lineage>
        <taxon>Bacteria</taxon>
        <taxon>Pseudomonadati</taxon>
        <taxon>Pseudomonadota</taxon>
        <taxon>Gammaproteobacteria</taxon>
        <taxon>Salinisphaerales</taxon>
        <taxon>Salinisphaeraceae</taxon>
        <taxon>Salinisphaera</taxon>
    </lineage>
</organism>
<sequence length="162" mass="17799">MRIVILADTHGFLDPRVVERIAGAPLIVHAGDVGTGIAEELAPLGDDLMIVAGNNDPDDCPWPASAERELPGGTLAVMHGHQWPAKQRHRRLRAEFPDARAVVCGHSHRRVLEIDDSPWLLNPGAAGKSRAYGGPGYIELTAEADRWRVEPVVFEPLSRRRR</sequence>